<evidence type="ECO:0000313" key="2">
    <source>
        <dbReference type="Proteomes" id="UP001066276"/>
    </source>
</evidence>
<proteinExistence type="predicted"/>
<dbReference type="EMBL" id="JANPWB010000008">
    <property type="protein sequence ID" value="KAJ1160769.1"/>
    <property type="molecule type" value="Genomic_DNA"/>
</dbReference>
<accession>A0AAV7S6Y0</accession>
<dbReference type="Proteomes" id="UP001066276">
    <property type="component" value="Chromosome 4_2"/>
</dbReference>
<dbReference type="AlphaFoldDB" id="A0AAV7S6Y0"/>
<keyword evidence="2" id="KW-1185">Reference proteome</keyword>
<organism evidence="1 2">
    <name type="scientific">Pleurodeles waltl</name>
    <name type="common">Iberian ribbed newt</name>
    <dbReference type="NCBI Taxonomy" id="8319"/>
    <lineage>
        <taxon>Eukaryota</taxon>
        <taxon>Metazoa</taxon>
        <taxon>Chordata</taxon>
        <taxon>Craniata</taxon>
        <taxon>Vertebrata</taxon>
        <taxon>Euteleostomi</taxon>
        <taxon>Amphibia</taxon>
        <taxon>Batrachia</taxon>
        <taxon>Caudata</taxon>
        <taxon>Salamandroidea</taxon>
        <taxon>Salamandridae</taxon>
        <taxon>Pleurodelinae</taxon>
        <taxon>Pleurodeles</taxon>
    </lineage>
</organism>
<gene>
    <name evidence="1" type="ORF">NDU88_001262</name>
</gene>
<protein>
    <submittedName>
        <fullName evidence="1">Uncharacterized protein</fullName>
    </submittedName>
</protein>
<sequence length="72" mass="7531">MAQPCSSRSVASTPSHCPPSALCFEANSRGQQNGPLIEEGGDCLTIKLSGLHWAHARFGDCGKSFKAGPMPT</sequence>
<reference evidence="1" key="1">
    <citation type="journal article" date="2022" name="bioRxiv">
        <title>Sequencing and chromosome-scale assembly of the giantPleurodeles waltlgenome.</title>
        <authorList>
            <person name="Brown T."/>
            <person name="Elewa A."/>
            <person name="Iarovenko S."/>
            <person name="Subramanian E."/>
            <person name="Araus A.J."/>
            <person name="Petzold A."/>
            <person name="Susuki M."/>
            <person name="Suzuki K.-i.T."/>
            <person name="Hayashi T."/>
            <person name="Toyoda A."/>
            <person name="Oliveira C."/>
            <person name="Osipova E."/>
            <person name="Leigh N.D."/>
            <person name="Simon A."/>
            <person name="Yun M.H."/>
        </authorList>
    </citation>
    <scope>NUCLEOTIDE SEQUENCE</scope>
    <source>
        <strain evidence="1">20211129_DDA</strain>
        <tissue evidence="1">Liver</tissue>
    </source>
</reference>
<name>A0AAV7S6Y0_PLEWA</name>
<evidence type="ECO:0000313" key="1">
    <source>
        <dbReference type="EMBL" id="KAJ1160769.1"/>
    </source>
</evidence>
<comment type="caution">
    <text evidence="1">The sequence shown here is derived from an EMBL/GenBank/DDBJ whole genome shotgun (WGS) entry which is preliminary data.</text>
</comment>